<evidence type="ECO:0000313" key="2">
    <source>
        <dbReference type="EMBL" id="GCC31037.1"/>
    </source>
</evidence>
<reference evidence="2 3" key="1">
    <citation type="journal article" date="2018" name="Nat. Ecol. Evol.">
        <title>Shark genomes provide insights into elasmobranch evolution and the origin of vertebrates.</title>
        <authorList>
            <person name="Hara Y"/>
            <person name="Yamaguchi K"/>
            <person name="Onimaru K"/>
            <person name="Kadota M"/>
            <person name="Koyanagi M"/>
            <person name="Keeley SD"/>
            <person name="Tatsumi K"/>
            <person name="Tanaka K"/>
            <person name="Motone F"/>
            <person name="Kageyama Y"/>
            <person name="Nozu R"/>
            <person name="Adachi N"/>
            <person name="Nishimura O"/>
            <person name="Nakagawa R"/>
            <person name="Tanegashima C"/>
            <person name="Kiyatake I"/>
            <person name="Matsumoto R"/>
            <person name="Murakumo K"/>
            <person name="Nishida K"/>
            <person name="Terakita A"/>
            <person name="Kuratani S"/>
            <person name="Sato K"/>
            <person name="Hyodo S Kuraku.S."/>
        </authorList>
    </citation>
    <scope>NUCLEOTIDE SEQUENCE [LARGE SCALE GENOMIC DNA]</scope>
</reference>
<evidence type="ECO:0000313" key="3">
    <source>
        <dbReference type="Proteomes" id="UP000287033"/>
    </source>
</evidence>
<protein>
    <submittedName>
        <fullName evidence="2">Uncharacterized protein</fullName>
    </submittedName>
</protein>
<organism evidence="2 3">
    <name type="scientific">Chiloscyllium punctatum</name>
    <name type="common">Brownbanded bambooshark</name>
    <name type="synonym">Hemiscyllium punctatum</name>
    <dbReference type="NCBI Taxonomy" id="137246"/>
    <lineage>
        <taxon>Eukaryota</taxon>
        <taxon>Metazoa</taxon>
        <taxon>Chordata</taxon>
        <taxon>Craniata</taxon>
        <taxon>Vertebrata</taxon>
        <taxon>Chondrichthyes</taxon>
        <taxon>Elasmobranchii</taxon>
        <taxon>Galeomorphii</taxon>
        <taxon>Galeoidea</taxon>
        <taxon>Orectolobiformes</taxon>
        <taxon>Hemiscylliidae</taxon>
        <taxon>Chiloscyllium</taxon>
    </lineage>
</organism>
<evidence type="ECO:0000256" key="1">
    <source>
        <dbReference type="SAM" id="MobiDB-lite"/>
    </source>
</evidence>
<gene>
    <name evidence="2" type="ORF">chiPu_0009491</name>
</gene>
<feature type="region of interest" description="Disordered" evidence="1">
    <location>
        <begin position="1"/>
        <end position="35"/>
    </location>
</feature>
<comment type="caution">
    <text evidence="2">The sequence shown here is derived from an EMBL/GenBank/DDBJ whole genome shotgun (WGS) entry which is preliminary data.</text>
</comment>
<sequence>MLKSKSEEEEVQRNIDDDYPPSPWTGRGSITASPQVKPQFVFASATCRRHFEPRHWLRLKPERPPHTSQPGGGVGKIDTPFGESEKGVVGRGLVLLCG</sequence>
<feature type="region of interest" description="Disordered" evidence="1">
    <location>
        <begin position="55"/>
        <end position="83"/>
    </location>
</feature>
<accession>A0A401SKW6</accession>
<feature type="compositionally biased region" description="Basic and acidic residues" evidence="1">
    <location>
        <begin position="55"/>
        <end position="65"/>
    </location>
</feature>
<name>A0A401SKW6_CHIPU</name>
<dbReference type="EMBL" id="BEZZ01000337">
    <property type="protein sequence ID" value="GCC31037.1"/>
    <property type="molecule type" value="Genomic_DNA"/>
</dbReference>
<dbReference type="Proteomes" id="UP000287033">
    <property type="component" value="Unassembled WGS sequence"/>
</dbReference>
<keyword evidence="3" id="KW-1185">Reference proteome</keyword>
<feature type="compositionally biased region" description="Basic and acidic residues" evidence="1">
    <location>
        <begin position="1"/>
        <end position="16"/>
    </location>
</feature>
<proteinExistence type="predicted"/>
<dbReference type="AlphaFoldDB" id="A0A401SKW6"/>